<dbReference type="RefSeq" id="WP_202243252.1">
    <property type="nucleotide sequence ID" value="NZ_JAESIY010000002.1"/>
</dbReference>
<sequence length="348" mass="40561">MRSVFFTITCLFIFSYHAQAQNIDKQKTKILYTQLPSKPLPEGITKYHVRTSLGAIPSSESRTEITNRLKSASEISHLEKTNDEGLKVLAKLESYYKGDTKYESVTRKEKRDDKEISVTYYYLTFEYKFPVYVEITLPDEVDPYFAQFVANSNSPSQYRSREFQSSSALNSWWSESYNSVQAELRKKMLGQYISELQSTISTNFSYHKEPLYTEFLTVKKFKKFEYADLDEAWEKAKVALDKISENDIVFSADFNSAMLEAISMWQTALNESDLEDKKSRINKKVTEAIYNNMFLAYTMMSEFEKAEEIKQIAEERINKRAIDNYAENFLIGRKQRFEANEGRIPASI</sequence>
<comment type="caution">
    <text evidence="2">The sequence shown here is derived from an EMBL/GenBank/DDBJ whole genome shotgun (WGS) entry which is preliminary data.</text>
</comment>
<evidence type="ECO:0000313" key="2">
    <source>
        <dbReference type="EMBL" id="MBL3655589.1"/>
    </source>
</evidence>
<dbReference type="Proteomes" id="UP000659388">
    <property type="component" value="Unassembled WGS sequence"/>
</dbReference>
<gene>
    <name evidence="2" type="ORF">JL102_05580</name>
</gene>
<protein>
    <submittedName>
        <fullName evidence="2">Uncharacterized protein</fullName>
    </submittedName>
</protein>
<reference evidence="2" key="1">
    <citation type="submission" date="2021-01" db="EMBL/GenBank/DDBJ databases">
        <title>Fulvivirga kasyanovii gen. nov., sp nov., a novel member of the phylum Bacteroidetes isolated from seawater in a mussel farm.</title>
        <authorList>
            <person name="Zhao L.-H."/>
            <person name="Wang Z.-J."/>
        </authorList>
    </citation>
    <scope>NUCLEOTIDE SEQUENCE</scope>
    <source>
        <strain evidence="2">2943</strain>
    </source>
</reference>
<name>A0A937F6L6_9BACT</name>
<accession>A0A937F6L6</accession>
<dbReference type="AlphaFoldDB" id="A0A937F6L6"/>
<keyword evidence="1" id="KW-0732">Signal</keyword>
<dbReference type="EMBL" id="JAESIY010000002">
    <property type="protein sequence ID" value="MBL3655589.1"/>
    <property type="molecule type" value="Genomic_DNA"/>
</dbReference>
<organism evidence="2 3">
    <name type="scientific">Fulvivirga sediminis</name>
    <dbReference type="NCBI Taxonomy" id="2803949"/>
    <lineage>
        <taxon>Bacteria</taxon>
        <taxon>Pseudomonadati</taxon>
        <taxon>Bacteroidota</taxon>
        <taxon>Cytophagia</taxon>
        <taxon>Cytophagales</taxon>
        <taxon>Fulvivirgaceae</taxon>
        <taxon>Fulvivirga</taxon>
    </lineage>
</organism>
<keyword evidence="3" id="KW-1185">Reference proteome</keyword>
<evidence type="ECO:0000313" key="3">
    <source>
        <dbReference type="Proteomes" id="UP000659388"/>
    </source>
</evidence>
<proteinExistence type="predicted"/>
<feature type="signal peptide" evidence="1">
    <location>
        <begin position="1"/>
        <end position="20"/>
    </location>
</feature>
<evidence type="ECO:0000256" key="1">
    <source>
        <dbReference type="SAM" id="SignalP"/>
    </source>
</evidence>
<feature type="chain" id="PRO_5037391511" evidence="1">
    <location>
        <begin position="21"/>
        <end position="348"/>
    </location>
</feature>